<keyword evidence="2" id="KW-0812">Transmembrane</keyword>
<name>A0A0F8U8B1_9EURO</name>
<accession>A0A0F8U8B1</accession>
<evidence type="ECO:0000256" key="1">
    <source>
        <dbReference type="SAM" id="MobiDB-lite"/>
    </source>
</evidence>
<proteinExistence type="predicted"/>
<dbReference type="OrthoDB" id="3166386at2759"/>
<dbReference type="EMBL" id="JYKN01002548">
    <property type="protein sequence ID" value="KKK15989.1"/>
    <property type="molecule type" value="Genomic_DNA"/>
</dbReference>
<reference evidence="3 4" key="1">
    <citation type="submission" date="2015-02" db="EMBL/GenBank/DDBJ databases">
        <title>Draft Genome Sequences of Two Closely-Related Aflatoxigenic Aspergillus Species Obtained from the Cote d'Ivoire.</title>
        <authorList>
            <person name="Moore G.G."/>
            <person name="Beltz S.B."/>
            <person name="Mack B.M."/>
        </authorList>
    </citation>
    <scope>NUCLEOTIDE SEQUENCE [LARGE SCALE GENOMIC DNA]</scope>
    <source>
        <strain evidence="3 4">SRRC1432</strain>
    </source>
</reference>
<evidence type="ECO:0000313" key="3">
    <source>
        <dbReference type="EMBL" id="KKK15989.1"/>
    </source>
</evidence>
<evidence type="ECO:0000313" key="4">
    <source>
        <dbReference type="Proteomes" id="UP000034947"/>
    </source>
</evidence>
<comment type="caution">
    <text evidence="3">The sequence shown here is derived from an EMBL/GenBank/DDBJ whole genome shotgun (WGS) entry which is preliminary data.</text>
</comment>
<keyword evidence="2" id="KW-0472">Membrane</keyword>
<feature type="transmembrane region" description="Helical" evidence="2">
    <location>
        <begin position="7"/>
        <end position="25"/>
    </location>
</feature>
<keyword evidence="2" id="KW-1133">Transmembrane helix</keyword>
<dbReference type="Proteomes" id="UP000034947">
    <property type="component" value="Unassembled WGS sequence"/>
</dbReference>
<dbReference type="VEuPathDB" id="FungiDB:P175DRAFT_0517923"/>
<feature type="region of interest" description="Disordered" evidence="1">
    <location>
        <begin position="236"/>
        <end position="262"/>
    </location>
</feature>
<evidence type="ECO:0000256" key="2">
    <source>
        <dbReference type="SAM" id="Phobius"/>
    </source>
</evidence>
<organism evidence="3 4">
    <name type="scientific">Aspergillus ochraceoroseus</name>
    <dbReference type="NCBI Taxonomy" id="138278"/>
    <lineage>
        <taxon>Eukaryota</taxon>
        <taxon>Fungi</taxon>
        <taxon>Dikarya</taxon>
        <taxon>Ascomycota</taxon>
        <taxon>Pezizomycotina</taxon>
        <taxon>Eurotiomycetes</taxon>
        <taxon>Eurotiomycetidae</taxon>
        <taxon>Eurotiales</taxon>
        <taxon>Aspergillaceae</taxon>
        <taxon>Aspergillus</taxon>
        <taxon>Aspergillus subgen. Nidulantes</taxon>
    </lineage>
</organism>
<keyword evidence="4" id="KW-1185">Reference proteome</keyword>
<dbReference type="AlphaFoldDB" id="A0A0F8U8B1"/>
<gene>
    <name evidence="3" type="ORF">AOCH_000966</name>
</gene>
<sequence>MVSAPDVITYVGVPLAVLGVLPIFYTCMRSIIALRSIQRVLKANGLGDTAIARGSLMSGIVEVEIPRRRIAPLDRELDPAYWTLNPHQISLPGGTWAIFSWNQILTGRTMYRCQYKEELRVPPAEISFEELVAFLLDRGAVPDAKGWKVLKSIGLWTPTGTTLLRAPVDGSPVLRLAPPYDGDGILRLAVFWKSAWDRRNMNNLPPFWMRLVRPIWEEDVDTQHILPIYKGDVTPEKSPGLSRKSTGLGSEAHSGNGHPPPTLLAQIQERHKSGSNRSLSDGIRFHAVEGYVHSVYFEHAGIPTGETEVLWNVGRPDVQWFGMVASALSQKSDSGLWNVSIPTDIMGFAKGSIPGGIMVVLGLLSEDEIPPFTEPPPNFEVDPLERHQRFLDGQKQRALESRMPPAQAEEARRQRLVAETQSFHNESLRLMKARKEYEDRRIIAALNSQPLVNAVVAEKNRLYLIKTNHIPDNYTLDDLVKAVLYLMVVDQEAAQCITSVLDRWHEWTQRSGVNQQDLDFLKENKIWFCYASAMIAIVVQADRSESQAAVDMMECLKIWQTVHLG</sequence>
<protein>
    <submittedName>
        <fullName evidence="3">Uncharacterized protein</fullName>
    </submittedName>
</protein>